<name>A0A967EVS7_9PROT</name>
<dbReference type="InterPro" id="IPR021457">
    <property type="entry name" value="DUF3108"/>
</dbReference>
<reference evidence="2" key="1">
    <citation type="submission" date="2020-03" db="EMBL/GenBank/DDBJ databases">
        <title>Genome of Pelagibius litoralis DSM 21314T.</title>
        <authorList>
            <person name="Wang G."/>
        </authorList>
    </citation>
    <scope>NUCLEOTIDE SEQUENCE</scope>
    <source>
        <strain evidence="2">DSM 21314</strain>
    </source>
</reference>
<evidence type="ECO:0000256" key="1">
    <source>
        <dbReference type="SAM" id="SignalP"/>
    </source>
</evidence>
<dbReference type="Proteomes" id="UP000761264">
    <property type="component" value="Unassembled WGS sequence"/>
</dbReference>
<feature type="chain" id="PRO_5037501119" evidence="1">
    <location>
        <begin position="26"/>
        <end position="279"/>
    </location>
</feature>
<protein>
    <submittedName>
        <fullName evidence="2">DUF3108 domain-containing protein</fullName>
    </submittedName>
</protein>
<sequence length="279" mass="30662">MVYGRRYTRIWAPLLFCAFAGGVAAAEEPSAEQRPITATYEVFFGGFHVLNAEARLENGGERYRVAAAAETQGMLGWFNPWKGETESRGLVAADKIIPQRHDNRGTAEEGERIVALRYDNAGNIIEADVMPEQDWEDRHPLPADAGKGTLDPLSIIAGLAQLLQSGGACEGRFAVFDGRKRYDLTVADAGTRKLEPNDYSIFDGEARGCRLDYEMLGGHRVERSKYAATARERVIWVARPAEDAPLIPVRLQIETAYGTVMGHLTGYSLGDKAEALLTD</sequence>
<comment type="caution">
    <text evidence="2">The sequence shown here is derived from an EMBL/GenBank/DDBJ whole genome shotgun (WGS) entry which is preliminary data.</text>
</comment>
<feature type="signal peptide" evidence="1">
    <location>
        <begin position="1"/>
        <end position="25"/>
    </location>
</feature>
<keyword evidence="3" id="KW-1185">Reference proteome</keyword>
<organism evidence="2 3">
    <name type="scientific">Pelagibius litoralis</name>
    <dbReference type="NCBI Taxonomy" id="374515"/>
    <lineage>
        <taxon>Bacteria</taxon>
        <taxon>Pseudomonadati</taxon>
        <taxon>Pseudomonadota</taxon>
        <taxon>Alphaproteobacteria</taxon>
        <taxon>Rhodospirillales</taxon>
        <taxon>Rhodovibrionaceae</taxon>
        <taxon>Pelagibius</taxon>
    </lineage>
</organism>
<dbReference type="Pfam" id="PF11306">
    <property type="entry name" value="DUF3108"/>
    <property type="match status" value="1"/>
</dbReference>
<evidence type="ECO:0000313" key="3">
    <source>
        <dbReference type="Proteomes" id="UP000761264"/>
    </source>
</evidence>
<accession>A0A967EVS7</accession>
<proteinExistence type="predicted"/>
<dbReference type="EMBL" id="JAAQPH010000006">
    <property type="protein sequence ID" value="NIA68987.1"/>
    <property type="molecule type" value="Genomic_DNA"/>
</dbReference>
<gene>
    <name evidence="2" type="ORF">HBA54_10315</name>
</gene>
<evidence type="ECO:0000313" key="2">
    <source>
        <dbReference type="EMBL" id="NIA68987.1"/>
    </source>
</evidence>
<keyword evidence="1" id="KW-0732">Signal</keyword>
<dbReference type="AlphaFoldDB" id="A0A967EVS7"/>